<dbReference type="Proteomes" id="UP001247542">
    <property type="component" value="Unassembled WGS sequence"/>
</dbReference>
<dbReference type="PROSITE" id="PS01090">
    <property type="entry name" value="TATD_2"/>
    <property type="match status" value="1"/>
</dbReference>
<evidence type="ECO:0000256" key="1">
    <source>
        <dbReference type="ARBA" id="ARBA00022801"/>
    </source>
</evidence>
<keyword evidence="1 2" id="KW-0378">Hydrolase</keyword>
<dbReference type="Pfam" id="PF01026">
    <property type="entry name" value="TatD_DNase"/>
    <property type="match status" value="1"/>
</dbReference>
<dbReference type="PIRSF" id="PIRSF005902">
    <property type="entry name" value="DNase_TatD"/>
    <property type="match status" value="1"/>
</dbReference>
<gene>
    <name evidence="2" type="ORF">QS713_04065</name>
</gene>
<dbReference type="EMBL" id="JASXSX010000001">
    <property type="protein sequence ID" value="MDT3767243.1"/>
    <property type="molecule type" value="Genomic_DNA"/>
</dbReference>
<keyword evidence="3" id="KW-1185">Reference proteome</keyword>
<evidence type="ECO:0000313" key="2">
    <source>
        <dbReference type="EMBL" id="MDT3767243.1"/>
    </source>
</evidence>
<protein>
    <submittedName>
        <fullName evidence="2">TatD family hydrolase</fullName>
    </submittedName>
</protein>
<accession>A0ABU3IA45</accession>
<comment type="caution">
    <text evidence="2">The sequence shown here is derived from an EMBL/GenBank/DDBJ whole genome shotgun (WGS) entry which is preliminary data.</text>
</comment>
<dbReference type="GO" id="GO:0016787">
    <property type="term" value="F:hydrolase activity"/>
    <property type="evidence" value="ECO:0007669"/>
    <property type="project" value="UniProtKB-KW"/>
</dbReference>
<dbReference type="CDD" id="cd01310">
    <property type="entry name" value="TatD_DNAse"/>
    <property type="match status" value="1"/>
</dbReference>
<name>A0ABU3IA45_9ACTO</name>
<evidence type="ECO:0000313" key="3">
    <source>
        <dbReference type="Proteomes" id="UP001247542"/>
    </source>
</evidence>
<dbReference type="InterPro" id="IPR001130">
    <property type="entry name" value="TatD-like"/>
</dbReference>
<sequence>MSKKKRSWPPLAQPLPAAVTDNHTHLPLHEGEIPAAGGIKMSLEEQLQRALNVGVKRIITVACELPDFAPALQQAKDLRNKTETHPAVRLALAIHPNEAPLHAGVVEKAPDGNTYQPQAHHVPLDEALAQVEQHLDSADVVAVGETGLDLYRTAEAGLAAQQESFSAHLKLGMERNLPVQIHDREAHEQCVRTLYRVGADKTDIPIVFHCFSGGLQLAEECAKNGWYASFGGSLTFKPNEAQRDAFKSLPRNQILVETDAPYLTPVPYRGNPNASYVMAHTIRFIADLWEESLETTCEQLERNTEQVYGKWG</sequence>
<dbReference type="RefSeq" id="WP_313272631.1">
    <property type="nucleotide sequence ID" value="NZ_JASXSX010000001.1"/>
</dbReference>
<dbReference type="InterPro" id="IPR018228">
    <property type="entry name" value="DNase_TatD-rel_CS"/>
</dbReference>
<dbReference type="SUPFAM" id="SSF51556">
    <property type="entry name" value="Metallo-dependent hydrolases"/>
    <property type="match status" value="1"/>
</dbReference>
<dbReference type="PANTHER" id="PTHR46124:SF2">
    <property type="entry name" value="D-AMINOACYL-TRNA DEACYLASE"/>
    <property type="match status" value="1"/>
</dbReference>
<dbReference type="PANTHER" id="PTHR46124">
    <property type="entry name" value="D-AMINOACYL-TRNA DEACYLASE"/>
    <property type="match status" value="1"/>
</dbReference>
<dbReference type="InterPro" id="IPR032466">
    <property type="entry name" value="Metal_Hydrolase"/>
</dbReference>
<dbReference type="Gene3D" id="3.20.20.140">
    <property type="entry name" value="Metal-dependent hydrolases"/>
    <property type="match status" value="1"/>
</dbReference>
<organism evidence="2 3">
    <name type="scientific">Gleimia hominis</name>
    <dbReference type="NCBI Taxonomy" id="595468"/>
    <lineage>
        <taxon>Bacteria</taxon>
        <taxon>Bacillati</taxon>
        <taxon>Actinomycetota</taxon>
        <taxon>Actinomycetes</taxon>
        <taxon>Actinomycetales</taxon>
        <taxon>Actinomycetaceae</taxon>
        <taxon>Gleimia</taxon>
    </lineage>
</organism>
<proteinExistence type="predicted"/>
<reference evidence="2 3" key="1">
    <citation type="submission" date="2023-06" db="EMBL/GenBank/DDBJ databases">
        <title>Draft genome sequence of Gleimia hominis type strain CCUG 57540T.</title>
        <authorList>
            <person name="Salva-Serra F."/>
            <person name="Cardew S."/>
            <person name="Jensie Markopoulos S."/>
            <person name="Ohlen M."/>
            <person name="Inganas E."/>
            <person name="Svensson-Stadler L."/>
            <person name="Moore E.R.B."/>
        </authorList>
    </citation>
    <scope>NUCLEOTIDE SEQUENCE [LARGE SCALE GENOMIC DNA]</scope>
    <source>
        <strain evidence="2 3">CCUG 57540</strain>
    </source>
</reference>